<dbReference type="GO" id="GO:0000287">
    <property type="term" value="F:magnesium ion binding"/>
    <property type="evidence" value="ECO:0007669"/>
    <property type="project" value="UniProtKB-UniRule"/>
</dbReference>
<feature type="binding site" evidence="9">
    <location>
        <begin position="91"/>
        <end position="94"/>
    </location>
    <ligand>
        <name>5-phospho-alpha-D-ribose 1-diphosphate</name>
        <dbReference type="ChEBI" id="CHEBI:58017"/>
    </ligand>
</feature>
<dbReference type="EC" id="2.4.2.18" evidence="9"/>
<dbReference type="Gene3D" id="1.20.970.10">
    <property type="entry name" value="Transferase, Pyrimidine Nucleoside Phosphorylase, Chain C"/>
    <property type="match status" value="1"/>
</dbReference>
<feature type="binding site" evidence="9">
    <location>
        <position position="81"/>
    </location>
    <ligand>
        <name>anthranilate</name>
        <dbReference type="ChEBI" id="CHEBI:16567"/>
        <label>1</label>
    </ligand>
</feature>
<dbReference type="NCBIfam" id="TIGR01245">
    <property type="entry name" value="trpD"/>
    <property type="match status" value="1"/>
</dbReference>
<evidence type="ECO:0000256" key="8">
    <source>
        <dbReference type="ARBA" id="ARBA00061188"/>
    </source>
</evidence>
<keyword evidence="6 9" id="KW-0057">Aromatic amino acid biosynthesis</keyword>
<feature type="domain" description="Glycosyl transferase family 3" evidence="10">
    <location>
        <begin position="75"/>
        <end position="325"/>
    </location>
</feature>
<comment type="pathway">
    <text evidence="1 9">Amino-acid biosynthesis; L-tryptophan biosynthesis; L-tryptophan from chorismate: step 2/5.</text>
</comment>
<dbReference type="Pfam" id="PF02885">
    <property type="entry name" value="Glycos_trans_3N"/>
    <property type="match status" value="1"/>
</dbReference>
<comment type="caution">
    <text evidence="12">The sequence shown here is derived from an EMBL/GenBank/DDBJ whole genome shotgun (WGS) entry which is preliminary data.</text>
</comment>
<evidence type="ECO:0000256" key="2">
    <source>
        <dbReference type="ARBA" id="ARBA00022605"/>
    </source>
</evidence>
<organism evidence="12 13">
    <name type="scientific">Fictibacillus macauensis ZFHKF-1</name>
    <dbReference type="NCBI Taxonomy" id="1196324"/>
    <lineage>
        <taxon>Bacteria</taxon>
        <taxon>Bacillati</taxon>
        <taxon>Bacillota</taxon>
        <taxon>Bacilli</taxon>
        <taxon>Bacillales</taxon>
        <taxon>Fictibacillaceae</taxon>
        <taxon>Fictibacillus</taxon>
    </lineage>
</organism>
<dbReference type="Gene3D" id="3.40.1030.10">
    <property type="entry name" value="Nucleoside phosphorylase/phosphoribosyltransferase catalytic domain"/>
    <property type="match status" value="1"/>
</dbReference>
<dbReference type="FunFam" id="3.40.1030.10:FF:000002">
    <property type="entry name" value="Anthranilate phosphoribosyltransferase"/>
    <property type="match status" value="1"/>
</dbReference>
<dbReference type="GO" id="GO:0004048">
    <property type="term" value="F:anthranilate phosphoribosyltransferase activity"/>
    <property type="evidence" value="ECO:0007669"/>
    <property type="project" value="UniProtKB-UniRule"/>
</dbReference>
<feature type="binding site" evidence="9">
    <location>
        <position position="167"/>
    </location>
    <ligand>
        <name>anthranilate</name>
        <dbReference type="ChEBI" id="CHEBI:16567"/>
        <label>2</label>
    </ligand>
</feature>
<keyword evidence="3 9" id="KW-0328">Glycosyltransferase</keyword>
<reference evidence="12 13" key="1">
    <citation type="journal article" date="2012" name="J. Bacteriol.">
        <title>Genome of Bacillus macauensis ZFHKF-1, a Long-Chain-Forming Bacterium.</title>
        <authorList>
            <person name="Cai L."/>
            <person name="Zhang T."/>
        </authorList>
    </citation>
    <scope>NUCLEOTIDE SEQUENCE [LARGE SCALE GENOMIC DNA]</scope>
    <source>
        <strain evidence="12 13">ZFHKF-1</strain>
    </source>
</reference>
<feature type="binding site" evidence="9">
    <location>
        <position position="89"/>
    </location>
    <ligand>
        <name>5-phospho-alpha-D-ribose 1-diphosphate</name>
        <dbReference type="ChEBI" id="CHEBI:58017"/>
    </ligand>
</feature>
<dbReference type="InterPro" id="IPR036320">
    <property type="entry name" value="Glycosyl_Trfase_fam3_N_dom_sf"/>
</dbReference>
<dbReference type="InterPro" id="IPR035902">
    <property type="entry name" value="Nuc_phospho_transferase"/>
</dbReference>
<dbReference type="Proteomes" id="UP000004080">
    <property type="component" value="Unassembled WGS sequence"/>
</dbReference>
<keyword evidence="9" id="KW-0460">Magnesium</keyword>
<accession>I8UIE6</accession>
<evidence type="ECO:0000256" key="3">
    <source>
        <dbReference type="ARBA" id="ARBA00022676"/>
    </source>
</evidence>
<dbReference type="HAMAP" id="MF_00211">
    <property type="entry name" value="TrpD"/>
    <property type="match status" value="1"/>
</dbReference>
<feature type="binding site" evidence="9">
    <location>
        <position position="121"/>
    </location>
    <ligand>
        <name>5-phospho-alpha-D-ribose 1-diphosphate</name>
        <dbReference type="ChEBI" id="CHEBI:58017"/>
    </ligand>
</feature>
<evidence type="ECO:0000256" key="5">
    <source>
        <dbReference type="ARBA" id="ARBA00022822"/>
    </source>
</evidence>
<evidence type="ECO:0000256" key="4">
    <source>
        <dbReference type="ARBA" id="ARBA00022679"/>
    </source>
</evidence>
<dbReference type="STRING" id="1196324.A374_03444"/>
<keyword evidence="9" id="KW-0479">Metal-binding</keyword>
<comment type="cofactor">
    <cofactor evidence="9">
        <name>Mg(2+)</name>
        <dbReference type="ChEBI" id="CHEBI:18420"/>
    </cofactor>
    <text evidence="9">Binds 2 magnesium ions per monomer.</text>
</comment>
<evidence type="ECO:0000313" key="13">
    <source>
        <dbReference type="Proteomes" id="UP000004080"/>
    </source>
</evidence>
<dbReference type="EMBL" id="AKKV01000020">
    <property type="protein sequence ID" value="EIT86593.1"/>
    <property type="molecule type" value="Genomic_DNA"/>
</dbReference>
<keyword evidence="2 9" id="KW-0028">Amino-acid biosynthesis</keyword>
<keyword evidence="5 9" id="KW-0822">Tryptophan biosynthesis</keyword>
<dbReference type="InterPro" id="IPR017459">
    <property type="entry name" value="Glycosyl_Trfase_fam3_N_dom"/>
</dbReference>
<evidence type="ECO:0000256" key="7">
    <source>
        <dbReference type="ARBA" id="ARBA00052328"/>
    </source>
</evidence>
<dbReference type="eggNOG" id="COG0547">
    <property type="taxonomic scope" value="Bacteria"/>
</dbReference>
<feature type="binding site" evidence="9">
    <location>
        <begin position="109"/>
        <end position="117"/>
    </location>
    <ligand>
        <name>5-phospho-alpha-D-ribose 1-diphosphate</name>
        <dbReference type="ChEBI" id="CHEBI:58017"/>
    </ligand>
</feature>
<comment type="subunit">
    <text evidence="9">Homodimer.</text>
</comment>
<evidence type="ECO:0000259" key="10">
    <source>
        <dbReference type="Pfam" id="PF00591"/>
    </source>
</evidence>
<evidence type="ECO:0000256" key="9">
    <source>
        <dbReference type="HAMAP-Rule" id="MF_00211"/>
    </source>
</evidence>
<dbReference type="GO" id="GO:0000162">
    <property type="term" value="P:L-tryptophan biosynthetic process"/>
    <property type="evidence" value="ECO:0007669"/>
    <property type="project" value="UniProtKB-UniRule"/>
</dbReference>
<dbReference type="Pfam" id="PF00591">
    <property type="entry name" value="Glycos_transf_3"/>
    <property type="match status" value="1"/>
</dbReference>
<dbReference type="AlphaFoldDB" id="I8UIE6"/>
<dbReference type="UniPathway" id="UPA00035">
    <property type="reaction ID" value="UER00041"/>
</dbReference>
<comment type="similarity">
    <text evidence="9">Belongs to the anthranilate phosphoribosyltransferase family.</text>
</comment>
<dbReference type="RefSeq" id="WP_007200788.1">
    <property type="nucleotide sequence ID" value="NZ_AKKV01000020.1"/>
</dbReference>
<gene>
    <name evidence="9 12" type="primary">trpD</name>
    <name evidence="12" type="ORF">A374_03444</name>
</gene>
<dbReference type="SUPFAM" id="SSF52418">
    <property type="entry name" value="Nucleoside phosphorylase/phosphoribosyltransferase catalytic domain"/>
    <property type="match status" value="1"/>
</dbReference>
<comment type="caution">
    <text evidence="9">Lacks conserved residue(s) required for the propagation of feature annotation.</text>
</comment>
<feature type="domain" description="Glycosyl transferase family 3 N-terminal" evidence="11">
    <location>
        <begin position="4"/>
        <end position="64"/>
    </location>
</feature>
<comment type="function">
    <text evidence="9">Catalyzes the transfer of the phosphoribosyl group of 5-phosphorylribose-1-pyrophosphate (PRPP) to anthranilate to yield N-(5'-phosphoribosyl)-anthranilate (PRA).</text>
</comment>
<dbReference type="InterPro" id="IPR005940">
    <property type="entry name" value="Anthranilate_Pribosyl_Tfrase"/>
</dbReference>
<feature type="binding site" evidence="9">
    <location>
        <position position="226"/>
    </location>
    <ligand>
        <name>Mg(2+)</name>
        <dbReference type="ChEBI" id="CHEBI:18420"/>
        <label>2</label>
    </ligand>
</feature>
<dbReference type="InterPro" id="IPR000312">
    <property type="entry name" value="Glycosyl_Trfase_fam3"/>
</dbReference>
<evidence type="ECO:0000256" key="1">
    <source>
        <dbReference type="ARBA" id="ARBA00004907"/>
    </source>
</evidence>
<proteinExistence type="inferred from homology"/>
<dbReference type="PANTHER" id="PTHR43285:SF2">
    <property type="entry name" value="ANTHRANILATE PHOSPHORIBOSYLTRANSFERASE"/>
    <property type="match status" value="1"/>
</dbReference>
<evidence type="ECO:0000256" key="6">
    <source>
        <dbReference type="ARBA" id="ARBA00023141"/>
    </source>
</evidence>
<evidence type="ECO:0000313" key="12">
    <source>
        <dbReference type="EMBL" id="EIT86593.1"/>
    </source>
</evidence>
<dbReference type="PATRIC" id="fig|1196324.3.peg.697"/>
<evidence type="ECO:0000259" key="11">
    <source>
        <dbReference type="Pfam" id="PF02885"/>
    </source>
</evidence>
<feature type="binding site" evidence="9">
    <location>
        <position position="93"/>
    </location>
    <ligand>
        <name>Mg(2+)</name>
        <dbReference type="ChEBI" id="CHEBI:18420"/>
        <label>1</label>
    </ligand>
</feature>
<sequence length="346" mass="37046">MITKEFLQKARQKDPFTKQEAYELMTLVLSGNVPKEELALLLTMLHKRGETVEEMVGFVSAIMAQTNPISIPTVPLLDTCGTGGDGASTFNISTASSFVLASTGLQVTKHGNRAVTSTSGSSDVLHALGISASVTEADIKRQLAQHSLAFLYAPNHHPALRHAAATRASLPFRTVFNVLGPLINPTLPTHQLIGAYNLDAARKMAETLSQIGKKRALIVTGEDGLDECSVFARTHFFDVQDGTITTFSKTPEEVGLTRGHKQDILISSKEASAGLVYDVLHNVAPASAIDIVSYNSGAAFYVAGVTETIAEGIQYAREVISSQQAAHHLAQMQEKGSGYYDFAANS</sequence>
<dbReference type="SUPFAM" id="SSF47648">
    <property type="entry name" value="Nucleoside phosphorylase/phosphoribosyltransferase N-terminal domain"/>
    <property type="match status" value="1"/>
</dbReference>
<feature type="binding site" evidence="9">
    <location>
        <position position="112"/>
    </location>
    <ligand>
        <name>anthranilate</name>
        <dbReference type="ChEBI" id="CHEBI:16567"/>
        <label>1</label>
    </ligand>
</feature>
<feature type="binding site" evidence="9">
    <location>
        <position position="227"/>
    </location>
    <ligand>
        <name>Mg(2+)</name>
        <dbReference type="ChEBI" id="CHEBI:18420"/>
        <label>1</label>
    </ligand>
</feature>
<comment type="catalytic activity">
    <reaction evidence="7 9">
        <text>N-(5-phospho-beta-D-ribosyl)anthranilate + diphosphate = 5-phospho-alpha-D-ribose 1-diphosphate + anthranilate</text>
        <dbReference type="Rhea" id="RHEA:11768"/>
        <dbReference type="ChEBI" id="CHEBI:16567"/>
        <dbReference type="ChEBI" id="CHEBI:18277"/>
        <dbReference type="ChEBI" id="CHEBI:33019"/>
        <dbReference type="ChEBI" id="CHEBI:58017"/>
        <dbReference type="EC" id="2.4.2.18"/>
    </reaction>
</comment>
<name>I8UIE6_9BACL</name>
<keyword evidence="4 9" id="KW-0808">Transferase</keyword>
<dbReference type="PANTHER" id="PTHR43285">
    <property type="entry name" value="ANTHRANILATE PHOSPHORIBOSYLTRANSFERASE"/>
    <property type="match status" value="1"/>
</dbReference>
<feature type="binding site" evidence="9">
    <location>
        <begin position="84"/>
        <end position="85"/>
    </location>
    <ligand>
        <name>5-phospho-alpha-D-ribose 1-diphosphate</name>
        <dbReference type="ChEBI" id="CHEBI:58017"/>
    </ligand>
</feature>
<feature type="binding site" evidence="9">
    <location>
        <position position="227"/>
    </location>
    <ligand>
        <name>Mg(2+)</name>
        <dbReference type="ChEBI" id="CHEBI:18420"/>
        <label>2</label>
    </ligand>
</feature>
<dbReference type="GO" id="GO:0005829">
    <property type="term" value="C:cytosol"/>
    <property type="evidence" value="ECO:0007669"/>
    <property type="project" value="TreeGrafter"/>
</dbReference>
<keyword evidence="13" id="KW-1185">Reference proteome</keyword>
<protein>
    <recommendedName>
        <fullName evidence="9">Anthranilate phosphoribosyltransferase</fullName>
        <ecNumber evidence="9">2.4.2.18</ecNumber>
    </recommendedName>
</protein>
<comment type="similarity">
    <text evidence="8">In the C-terminal section; belongs to the anthranilate phosphoribosyltransferase family.</text>
</comment>
<feature type="binding site" evidence="9">
    <location>
        <position position="81"/>
    </location>
    <ligand>
        <name>5-phospho-alpha-D-ribose 1-diphosphate</name>
        <dbReference type="ChEBI" id="CHEBI:58017"/>
    </ligand>
</feature>